<dbReference type="Proteomes" id="UP000276215">
    <property type="component" value="Unassembled WGS sequence"/>
</dbReference>
<dbReference type="Gene3D" id="2.40.10.10">
    <property type="entry name" value="Trypsin-like serine proteases"/>
    <property type="match status" value="1"/>
</dbReference>
<dbReference type="Pfam" id="PF08192">
    <property type="entry name" value="Peptidase_S64"/>
    <property type="match status" value="1"/>
</dbReference>
<dbReference type="InterPro" id="IPR009003">
    <property type="entry name" value="Peptidase_S1_PA"/>
</dbReference>
<dbReference type="InterPro" id="IPR043504">
    <property type="entry name" value="Peptidase_S1_PA_chymotrypsin"/>
</dbReference>
<dbReference type="STRING" id="1336337.A0A3N4JGJ1"/>
<evidence type="ECO:0000313" key="2">
    <source>
        <dbReference type="Proteomes" id="UP000276215"/>
    </source>
</evidence>
<proteinExistence type="predicted"/>
<keyword evidence="2" id="KW-1185">Reference proteome</keyword>
<dbReference type="EMBL" id="ML120405">
    <property type="protein sequence ID" value="RPA97333.1"/>
    <property type="molecule type" value="Genomic_DNA"/>
</dbReference>
<sequence>MLEAGSFGGWLLTQDGTKFGLTCAHCLPGCLVGNTVASPSTTEITARLDNIIRYTHLCPQSRRLPRSKEREAEVALLKAQYMQLPDNNGVELRDGSKIKLIGPDLGILIAKREHYTPILERHNQLLRSHTRREVCLESAIAQSRLDWAIFKGSESRVLGNLLTSDDFADKQITRLGDIEPGTSVIKIGRTTGQTEGIVNGAALQIWETGALTQEVAVISSSGGTDTGCFATIGDSGSLVVSLADPLEAVGLVVGKNDSGIPRWVAVTPLWAVIEDVERVIGKEVEFCGEV</sequence>
<name>A0A3N4JGJ1_9PEZI</name>
<evidence type="ECO:0000313" key="1">
    <source>
        <dbReference type="EMBL" id="RPA97333.1"/>
    </source>
</evidence>
<organism evidence="1 2">
    <name type="scientific">Choiromyces venosus 120613-1</name>
    <dbReference type="NCBI Taxonomy" id="1336337"/>
    <lineage>
        <taxon>Eukaryota</taxon>
        <taxon>Fungi</taxon>
        <taxon>Dikarya</taxon>
        <taxon>Ascomycota</taxon>
        <taxon>Pezizomycotina</taxon>
        <taxon>Pezizomycetes</taxon>
        <taxon>Pezizales</taxon>
        <taxon>Tuberaceae</taxon>
        <taxon>Choiromyces</taxon>
    </lineage>
</organism>
<dbReference type="AlphaFoldDB" id="A0A3N4JGJ1"/>
<dbReference type="OrthoDB" id="5297131at2759"/>
<protein>
    <recommendedName>
        <fullName evidence="3">Trypsin-like serine protease</fullName>
    </recommendedName>
</protein>
<accession>A0A3N4JGJ1</accession>
<dbReference type="InterPro" id="IPR012985">
    <property type="entry name" value="Peptidase_S64_Ssy5"/>
</dbReference>
<evidence type="ECO:0008006" key="3">
    <source>
        <dbReference type="Google" id="ProtNLM"/>
    </source>
</evidence>
<dbReference type="SUPFAM" id="SSF50494">
    <property type="entry name" value="Trypsin-like serine proteases"/>
    <property type="match status" value="1"/>
</dbReference>
<gene>
    <name evidence="1" type="ORF">L873DRAFT_1691306</name>
</gene>
<reference evidence="1 2" key="1">
    <citation type="journal article" date="2018" name="Nat. Ecol. Evol.">
        <title>Pezizomycetes genomes reveal the molecular basis of ectomycorrhizal truffle lifestyle.</title>
        <authorList>
            <person name="Murat C."/>
            <person name="Payen T."/>
            <person name="Noel B."/>
            <person name="Kuo A."/>
            <person name="Morin E."/>
            <person name="Chen J."/>
            <person name="Kohler A."/>
            <person name="Krizsan K."/>
            <person name="Balestrini R."/>
            <person name="Da Silva C."/>
            <person name="Montanini B."/>
            <person name="Hainaut M."/>
            <person name="Levati E."/>
            <person name="Barry K.W."/>
            <person name="Belfiori B."/>
            <person name="Cichocki N."/>
            <person name="Clum A."/>
            <person name="Dockter R.B."/>
            <person name="Fauchery L."/>
            <person name="Guy J."/>
            <person name="Iotti M."/>
            <person name="Le Tacon F."/>
            <person name="Lindquist E.A."/>
            <person name="Lipzen A."/>
            <person name="Malagnac F."/>
            <person name="Mello A."/>
            <person name="Molinier V."/>
            <person name="Miyauchi S."/>
            <person name="Poulain J."/>
            <person name="Riccioni C."/>
            <person name="Rubini A."/>
            <person name="Sitrit Y."/>
            <person name="Splivallo R."/>
            <person name="Traeger S."/>
            <person name="Wang M."/>
            <person name="Zifcakova L."/>
            <person name="Wipf D."/>
            <person name="Zambonelli A."/>
            <person name="Paolocci F."/>
            <person name="Nowrousian M."/>
            <person name="Ottonello S."/>
            <person name="Baldrian P."/>
            <person name="Spatafora J.W."/>
            <person name="Henrissat B."/>
            <person name="Nagy L.G."/>
            <person name="Aury J.M."/>
            <person name="Wincker P."/>
            <person name="Grigoriev I.V."/>
            <person name="Bonfante P."/>
            <person name="Martin F.M."/>
        </authorList>
    </citation>
    <scope>NUCLEOTIDE SEQUENCE [LARGE SCALE GENOMIC DNA]</scope>
    <source>
        <strain evidence="1 2">120613-1</strain>
    </source>
</reference>